<feature type="domain" description="TonB-dependent receptor-like beta-barrel" evidence="4">
    <location>
        <begin position="476"/>
        <end position="1028"/>
    </location>
</feature>
<evidence type="ECO:0000256" key="2">
    <source>
        <dbReference type="RuleBase" id="RU003357"/>
    </source>
</evidence>
<reference evidence="6 7" key="1">
    <citation type="submission" date="2018-08" db="EMBL/GenBank/DDBJ databases">
        <title>Pallidiluteibacterium maritimus gen. nov., sp. nov., isolated from coastal sediment.</title>
        <authorList>
            <person name="Zhou L.Y."/>
        </authorList>
    </citation>
    <scope>NUCLEOTIDE SEQUENCE [LARGE SCALE GENOMIC DNA]</scope>
    <source>
        <strain evidence="6 7">XSD2</strain>
    </source>
</reference>
<dbReference type="NCBIfam" id="TIGR04056">
    <property type="entry name" value="OMP_RagA_SusC"/>
    <property type="match status" value="1"/>
</dbReference>
<proteinExistence type="inferred from homology"/>
<comment type="caution">
    <text evidence="6">The sequence shown here is derived from an EMBL/GenBank/DDBJ whole genome shotgun (WGS) entry which is preliminary data.</text>
</comment>
<evidence type="ECO:0000259" key="5">
    <source>
        <dbReference type="Pfam" id="PF07715"/>
    </source>
</evidence>
<dbReference type="InterPro" id="IPR023996">
    <property type="entry name" value="TonB-dep_OMP_SusC/RagA"/>
</dbReference>
<protein>
    <submittedName>
        <fullName evidence="6">TonB-dependent receptor</fullName>
    </submittedName>
</protein>
<evidence type="ECO:0000313" key="6">
    <source>
        <dbReference type="EMBL" id="RIJ48735.1"/>
    </source>
</evidence>
<sequence length="1065" mass="118412">MKKKNKVVYWTQLKKFVSSKLKFSLLFLGWSLFHTSAIANYSGGDGFKESGSQTDRTVFQEPSRVMTGVVKDGQGLTLPGVTVFLKGTTTGTVTQPDGSYQLKVPENGGVLVFSFIGMETKEVVIGDQTVVNCILVSSVTALEEVAVIAYGTQKKVTITGAISSMDTEELGRMPVASVSNMLAGNMTGVSAVQYSGQPGSDDAQIYIRGEANPLVLVDGVERAFSQIDPNEIANVTVLKDASSTAVFGVRGANGVILITTRRGQEGSAQIHVNSSIGAQVPTSLGKYVNAKDFMTYVNEANSNDGQSPTYSEETLAQYDDPNRNTLLYPDTDWQEMFFDDYAIQHQHNMNVSGGSKRVKYFTSMGMLSQNGIFNGNDELESNGNFTYRRYNLRSNLDFEITSSTTMSVNIGARLENRNEPNAYKEGEFFRSFKEANPIGGAGIIDGKVIIGNQDLYVPLAGHAMGFAGLGTTSSSKNVLNLDFNLKQRLDFVTKGLELSVKGSYNSAYEQWKTFKTQRPKYTPWLRKDIPWLQDVPYTEEEGEQVILIKDGDDGQTEFNTGVGKGRDFYTEAALNFKRSFGGHNVSALAMYNARRIYYPANAVNQDLPAGYVGLVGRITYDYDTRYLVDLSVGYNGSENFHRDRRYGTFPSVSVGWIATEEGFLKDNNIIDYLKLRASYGIVGKDRRYNDYRYRFGYVPNSWTSSGGYRFGDVSGGTWYGGYNEGKIHDEFTTWETAHKQNYGVDMRFLDSKLSIYLDYFNEKRDDILIARQTYPTFVAFTPPEVNMGSREITGWEFNIGWKSHVNEVSYNVSFNGSYAKRIVTFMDEVPNPENPWTLRTGYEEGQPFGYKFIGFYQDGMLNNNGVDAKEVQPSIAEGDCVYADVNGDGAIDSNDMVAIGNTNNPRFTAGLNMGFEWKNLSFSMQWNGATGVSRVLAGAYREPLGPTGNRSLMQEQFDNRWTPETAETATLPRASMSSLPNNSMVSDLWIRDASYIRLKNFRIGYDIQSQFIKGLGISKFNVFVAGQNVLTFDKLKVLDPESRTTALNPAYPVMAVYNLGVNLSF</sequence>
<keyword evidence="2" id="KW-0798">TonB box</keyword>
<dbReference type="PROSITE" id="PS52016">
    <property type="entry name" value="TONB_DEPENDENT_REC_3"/>
    <property type="match status" value="1"/>
</dbReference>
<dbReference type="InterPro" id="IPR008969">
    <property type="entry name" value="CarboxyPept-like_regulatory"/>
</dbReference>
<dbReference type="InterPro" id="IPR039426">
    <property type="entry name" value="TonB-dep_rcpt-like"/>
</dbReference>
<comment type="subcellular location">
    <subcellularLocation>
        <location evidence="1">Cell outer membrane</location>
        <topology evidence="1">Multi-pass membrane protein</topology>
    </subcellularLocation>
</comment>
<comment type="similarity">
    <text evidence="1 2">Belongs to the TonB-dependent receptor family.</text>
</comment>
<dbReference type="OrthoDB" id="9768177at2"/>
<dbReference type="Gene3D" id="2.60.40.1120">
    <property type="entry name" value="Carboxypeptidase-like, regulatory domain"/>
    <property type="match status" value="1"/>
</dbReference>
<feature type="chain" id="PRO_5017477689" evidence="3">
    <location>
        <begin position="40"/>
        <end position="1065"/>
    </location>
</feature>
<dbReference type="FunFam" id="2.170.130.10:FF:000003">
    <property type="entry name" value="SusC/RagA family TonB-linked outer membrane protein"/>
    <property type="match status" value="1"/>
</dbReference>
<dbReference type="InterPro" id="IPR037066">
    <property type="entry name" value="Plug_dom_sf"/>
</dbReference>
<dbReference type="InterPro" id="IPR000531">
    <property type="entry name" value="Beta-barrel_TonB"/>
</dbReference>
<feature type="signal peptide" evidence="3">
    <location>
        <begin position="1"/>
        <end position="39"/>
    </location>
</feature>
<dbReference type="AlphaFoldDB" id="A0A399T1T2"/>
<dbReference type="GO" id="GO:0009279">
    <property type="term" value="C:cell outer membrane"/>
    <property type="evidence" value="ECO:0007669"/>
    <property type="project" value="UniProtKB-SubCell"/>
</dbReference>
<keyword evidence="1" id="KW-0812">Transmembrane</keyword>
<dbReference type="InterPro" id="IPR023997">
    <property type="entry name" value="TonB-dep_OMP_SusC/RagA_CS"/>
</dbReference>
<keyword evidence="1 2" id="KW-0472">Membrane</keyword>
<dbReference type="EMBL" id="QWGR01000004">
    <property type="protein sequence ID" value="RIJ48735.1"/>
    <property type="molecule type" value="Genomic_DNA"/>
</dbReference>
<dbReference type="Pfam" id="PF07715">
    <property type="entry name" value="Plug"/>
    <property type="match status" value="1"/>
</dbReference>
<dbReference type="SUPFAM" id="SSF49464">
    <property type="entry name" value="Carboxypeptidase regulatory domain-like"/>
    <property type="match status" value="1"/>
</dbReference>
<feature type="domain" description="TonB-dependent receptor plug" evidence="5">
    <location>
        <begin position="155"/>
        <end position="255"/>
    </location>
</feature>
<dbReference type="NCBIfam" id="TIGR04057">
    <property type="entry name" value="SusC_RagA_signa"/>
    <property type="match status" value="1"/>
</dbReference>
<dbReference type="InterPro" id="IPR018247">
    <property type="entry name" value="EF_Hand_1_Ca_BS"/>
</dbReference>
<gene>
    <name evidence="6" type="ORF">D1614_09400</name>
</gene>
<evidence type="ECO:0000259" key="4">
    <source>
        <dbReference type="Pfam" id="PF00593"/>
    </source>
</evidence>
<dbReference type="RefSeq" id="WP_119437657.1">
    <property type="nucleotide sequence ID" value="NZ_QWGR01000004.1"/>
</dbReference>
<evidence type="ECO:0000256" key="3">
    <source>
        <dbReference type="SAM" id="SignalP"/>
    </source>
</evidence>
<accession>A0A399T1T2</accession>
<dbReference type="PROSITE" id="PS00018">
    <property type="entry name" value="EF_HAND_1"/>
    <property type="match status" value="1"/>
</dbReference>
<keyword evidence="6" id="KW-0675">Receptor</keyword>
<dbReference type="Proteomes" id="UP000265926">
    <property type="component" value="Unassembled WGS sequence"/>
</dbReference>
<name>A0A399T1T2_9BACT</name>
<dbReference type="Pfam" id="PF00593">
    <property type="entry name" value="TonB_dep_Rec_b-barrel"/>
    <property type="match status" value="1"/>
</dbReference>
<keyword evidence="3" id="KW-0732">Signal</keyword>
<organism evidence="6 7">
    <name type="scientific">Maribellus luteus</name>
    <dbReference type="NCBI Taxonomy" id="2305463"/>
    <lineage>
        <taxon>Bacteria</taxon>
        <taxon>Pseudomonadati</taxon>
        <taxon>Bacteroidota</taxon>
        <taxon>Bacteroidia</taxon>
        <taxon>Marinilabiliales</taxon>
        <taxon>Prolixibacteraceae</taxon>
        <taxon>Maribellus</taxon>
    </lineage>
</organism>
<keyword evidence="1" id="KW-1134">Transmembrane beta strand</keyword>
<evidence type="ECO:0000313" key="7">
    <source>
        <dbReference type="Proteomes" id="UP000265926"/>
    </source>
</evidence>
<dbReference type="SUPFAM" id="SSF56935">
    <property type="entry name" value="Porins"/>
    <property type="match status" value="1"/>
</dbReference>
<dbReference type="InterPro" id="IPR012910">
    <property type="entry name" value="Plug_dom"/>
</dbReference>
<dbReference type="Pfam" id="PF13715">
    <property type="entry name" value="CarbopepD_reg_2"/>
    <property type="match status" value="1"/>
</dbReference>
<keyword evidence="1" id="KW-0998">Cell outer membrane</keyword>
<dbReference type="Gene3D" id="2.170.130.10">
    <property type="entry name" value="TonB-dependent receptor, plug domain"/>
    <property type="match status" value="1"/>
</dbReference>
<evidence type="ECO:0000256" key="1">
    <source>
        <dbReference type="PROSITE-ProRule" id="PRU01360"/>
    </source>
</evidence>
<keyword evidence="1" id="KW-0813">Transport</keyword>
<keyword evidence="7" id="KW-1185">Reference proteome</keyword>